<dbReference type="InterPro" id="IPR006076">
    <property type="entry name" value="FAD-dep_OxRdtase"/>
</dbReference>
<dbReference type="STRING" id="78410.A0A0P7AU04"/>
<dbReference type="PANTHER" id="PTHR13847">
    <property type="entry name" value="SARCOSINE DEHYDROGENASE-RELATED"/>
    <property type="match status" value="1"/>
</dbReference>
<evidence type="ECO:0000313" key="2">
    <source>
        <dbReference type="EMBL" id="KPM36778.1"/>
    </source>
</evidence>
<dbReference type="GO" id="GO:0005737">
    <property type="term" value="C:cytoplasm"/>
    <property type="evidence" value="ECO:0007669"/>
    <property type="project" value="TreeGrafter"/>
</dbReference>
<dbReference type="Gene3D" id="3.30.9.10">
    <property type="entry name" value="D-Amino Acid Oxidase, subunit A, domain 2"/>
    <property type="match status" value="1"/>
</dbReference>
<dbReference type="PANTHER" id="PTHR13847:SF213">
    <property type="entry name" value="DEPENDENT OXIDOREDUCTASE, PUTATIVE-RELATED"/>
    <property type="match status" value="1"/>
</dbReference>
<gene>
    <name evidence="2" type="ORF">AK830_g9772</name>
</gene>
<accession>A0A0P7AU04</accession>
<name>A0A0P7AU04_9HYPO</name>
<reference evidence="2 3" key="1">
    <citation type="submission" date="2015-09" db="EMBL/GenBank/DDBJ databases">
        <title>Draft genome of a European isolate of the apple canker pathogen Neonectria ditissima.</title>
        <authorList>
            <person name="Gomez-Cortecero A."/>
            <person name="Harrison R.J."/>
            <person name="Armitage A.D."/>
        </authorList>
    </citation>
    <scope>NUCLEOTIDE SEQUENCE [LARGE SCALE GENOMIC DNA]</scope>
    <source>
        <strain evidence="2 3">R09/05</strain>
    </source>
</reference>
<dbReference type="Proteomes" id="UP000050424">
    <property type="component" value="Unassembled WGS sequence"/>
</dbReference>
<dbReference type="EMBL" id="LKCW01000190">
    <property type="protein sequence ID" value="KPM36778.1"/>
    <property type="molecule type" value="Genomic_DNA"/>
</dbReference>
<protein>
    <recommendedName>
        <fullName evidence="1">FAD dependent oxidoreductase domain-containing protein</fullName>
    </recommendedName>
</protein>
<dbReference type="InterPro" id="IPR036188">
    <property type="entry name" value="FAD/NAD-bd_sf"/>
</dbReference>
<dbReference type="Pfam" id="PF01266">
    <property type="entry name" value="DAO"/>
    <property type="match status" value="1"/>
</dbReference>
<keyword evidence="3" id="KW-1185">Reference proteome</keyword>
<dbReference type="SUPFAM" id="SSF51905">
    <property type="entry name" value="FAD/NAD(P)-binding domain"/>
    <property type="match status" value="1"/>
</dbReference>
<dbReference type="Gene3D" id="3.50.50.60">
    <property type="entry name" value="FAD/NAD(P)-binding domain"/>
    <property type="match status" value="1"/>
</dbReference>
<evidence type="ECO:0000313" key="3">
    <source>
        <dbReference type="Proteomes" id="UP000050424"/>
    </source>
</evidence>
<organism evidence="2 3">
    <name type="scientific">Neonectria ditissima</name>
    <dbReference type="NCBI Taxonomy" id="78410"/>
    <lineage>
        <taxon>Eukaryota</taxon>
        <taxon>Fungi</taxon>
        <taxon>Dikarya</taxon>
        <taxon>Ascomycota</taxon>
        <taxon>Pezizomycotina</taxon>
        <taxon>Sordariomycetes</taxon>
        <taxon>Hypocreomycetidae</taxon>
        <taxon>Hypocreales</taxon>
        <taxon>Nectriaceae</taxon>
        <taxon>Neonectria</taxon>
    </lineage>
</organism>
<proteinExistence type="predicted"/>
<evidence type="ECO:0000259" key="1">
    <source>
        <dbReference type="Pfam" id="PF01266"/>
    </source>
</evidence>
<sequence length="524" mass="57444">MAPPKKARDASQLAGGEWTASLNPATLRLLSSIQSAVLADPGLPRPNPTTSSWQVPVHPTVASVQSSVLPQRTDFAVIGSGITGCSATKSLLEHPGAANSHVTVLEARTLVSGATGRNGGHLVTASGHTYGPLADKHGAEAAKQITRFSILNIDTIMKMVREMDQSVQAECQIRDVLKVMAVGDEETWATAKRSVLDFQKAVPEHSNYHRIIEKEDVPERWNIKNASGAVEHNAGAIWPYRLLTTIYEQLLAKYPNRLSIQTNTPVTQIQHLPENNSEYPYAIETPRGTIWAKKVVHCTNGHSSHLLPGLAGRIYPFRGTMTVQEPGPSLKNRGSSRSWSLSSKPHLDIETGFYMTGLYYLQQNALTGQIWIGNETAYLKDILTSDDTYVPEEARQALVTMLPDFFLQGWDGKPTSEISAIWSGIQGHTADGLPLVGRVPASITGSSSDNEQWIAAGFNGYGMDKCWLTGEALVKMMLGEDVRAWFPECFLLTEKRLEEQLNVDQTLLKFANLAHPEGVKMEKL</sequence>
<comment type="caution">
    <text evidence="2">The sequence shown here is derived from an EMBL/GenBank/DDBJ whole genome shotgun (WGS) entry which is preliminary data.</text>
</comment>
<dbReference type="AlphaFoldDB" id="A0A0P7AU04"/>
<dbReference type="OrthoDB" id="512662at2759"/>
<feature type="domain" description="FAD dependent oxidoreductase" evidence="1">
    <location>
        <begin position="74"/>
        <end position="475"/>
    </location>
</feature>